<dbReference type="Proteomes" id="UP000886865">
    <property type="component" value="Unassembled WGS sequence"/>
</dbReference>
<dbReference type="GO" id="GO:0035312">
    <property type="term" value="F:5'-3' DNA exonuclease activity"/>
    <property type="evidence" value="ECO:0007669"/>
    <property type="project" value="TreeGrafter"/>
</dbReference>
<accession>A0A9D1JZ72</accession>
<dbReference type="AlphaFoldDB" id="A0A9D1JZ72"/>
<dbReference type="CDD" id="cd07438">
    <property type="entry name" value="PHP_HisPPase_AMP"/>
    <property type="match status" value="1"/>
</dbReference>
<reference evidence="2" key="2">
    <citation type="journal article" date="2021" name="PeerJ">
        <title>Extensive microbial diversity within the chicken gut microbiome revealed by metagenomics and culture.</title>
        <authorList>
            <person name="Gilroy R."/>
            <person name="Ravi A."/>
            <person name="Getino M."/>
            <person name="Pursley I."/>
            <person name="Horton D.L."/>
            <person name="Alikhan N.F."/>
            <person name="Baker D."/>
            <person name="Gharbi K."/>
            <person name="Hall N."/>
            <person name="Watson M."/>
            <person name="Adriaenssens E.M."/>
            <person name="Foster-Nyarko E."/>
            <person name="Jarju S."/>
            <person name="Secka A."/>
            <person name="Antonio M."/>
            <person name="Oren A."/>
            <person name="Chaudhuri R.R."/>
            <person name="La Ragione R."/>
            <person name="Hildebrand F."/>
            <person name="Pallen M.J."/>
        </authorList>
    </citation>
    <scope>NUCLEOTIDE SEQUENCE</scope>
    <source>
        <strain evidence="2">CHK152-2871</strain>
    </source>
</reference>
<dbReference type="InterPro" id="IPR016195">
    <property type="entry name" value="Pol/histidinol_Pase-like"/>
</dbReference>
<dbReference type="Gene3D" id="3.20.20.140">
    <property type="entry name" value="Metal-dependent hydrolases"/>
    <property type="match status" value="2"/>
</dbReference>
<dbReference type="GO" id="GO:0004534">
    <property type="term" value="F:5'-3' RNA exonuclease activity"/>
    <property type="evidence" value="ECO:0007669"/>
    <property type="project" value="TreeGrafter"/>
</dbReference>
<name>A0A9D1JZ72_9BACT</name>
<dbReference type="InterPro" id="IPR003141">
    <property type="entry name" value="Pol/His_phosphatase_N"/>
</dbReference>
<dbReference type="EMBL" id="DVJQ01000056">
    <property type="protein sequence ID" value="HIS74693.1"/>
    <property type="molecule type" value="Genomic_DNA"/>
</dbReference>
<evidence type="ECO:0000313" key="3">
    <source>
        <dbReference type="Proteomes" id="UP000886865"/>
    </source>
</evidence>
<dbReference type="InterPro" id="IPR052018">
    <property type="entry name" value="PHP_domain"/>
</dbReference>
<organism evidence="2 3">
    <name type="scientific">Candidatus Galligastranaerophilus intestinavium</name>
    <dbReference type="NCBI Taxonomy" id="2840836"/>
    <lineage>
        <taxon>Bacteria</taxon>
        <taxon>Candidatus Galligastranaerophilus</taxon>
    </lineage>
</organism>
<dbReference type="Pfam" id="PF02811">
    <property type="entry name" value="PHP"/>
    <property type="match status" value="1"/>
</dbReference>
<evidence type="ECO:0000259" key="1">
    <source>
        <dbReference type="SMART" id="SM00481"/>
    </source>
</evidence>
<reference evidence="2" key="1">
    <citation type="submission" date="2020-10" db="EMBL/GenBank/DDBJ databases">
        <authorList>
            <person name="Gilroy R."/>
        </authorList>
    </citation>
    <scope>NUCLEOTIDE SEQUENCE</scope>
    <source>
        <strain evidence="2">CHK152-2871</strain>
    </source>
</reference>
<evidence type="ECO:0000313" key="2">
    <source>
        <dbReference type="EMBL" id="HIS74693.1"/>
    </source>
</evidence>
<dbReference type="SMART" id="SM00481">
    <property type="entry name" value="POLIIIAc"/>
    <property type="match status" value="1"/>
</dbReference>
<protein>
    <submittedName>
        <fullName evidence="2">PHP domain-containing protein</fullName>
    </submittedName>
</protein>
<comment type="caution">
    <text evidence="2">The sequence shown here is derived from an EMBL/GenBank/DDBJ whole genome shotgun (WGS) entry which is preliminary data.</text>
</comment>
<gene>
    <name evidence="2" type="ORF">IAA86_06705</name>
</gene>
<dbReference type="InterPro" id="IPR004013">
    <property type="entry name" value="PHP_dom"/>
</dbReference>
<dbReference type="PANTHER" id="PTHR42924:SF3">
    <property type="entry name" value="POLYMERASE_HISTIDINOL PHOSPHATASE N-TERMINAL DOMAIN-CONTAINING PROTEIN"/>
    <property type="match status" value="1"/>
</dbReference>
<dbReference type="SUPFAM" id="SSF89550">
    <property type="entry name" value="PHP domain-like"/>
    <property type="match status" value="1"/>
</dbReference>
<sequence length="214" mass="24445">MNVKDRINSIKSTAYYKSANLHIHSTYSDGKCSFESLVDQGKLLKLEHMSIVDHNSVEGWRNFNTKDYNFLITGVEFDCFYKGTLLHILGYGIDPNHPDILNICAKSKKETQYDIVRLFKSRHPKKVINAIHNAGGIAVMAHPCCCWVINLDSFTKSLKNLGLDGIEVYYPYKRHRGIIKFHSRKKIKDLAIKHNLVMTGGTDEHGSLIKQYES</sequence>
<dbReference type="PANTHER" id="PTHR42924">
    <property type="entry name" value="EXONUCLEASE"/>
    <property type="match status" value="1"/>
</dbReference>
<feature type="domain" description="Polymerase/histidinol phosphatase N-terminal" evidence="1">
    <location>
        <begin position="19"/>
        <end position="81"/>
    </location>
</feature>
<proteinExistence type="predicted"/>